<evidence type="ECO:0000313" key="6">
    <source>
        <dbReference type="EMBL" id="GGM29506.1"/>
    </source>
</evidence>
<evidence type="ECO:0000313" key="7">
    <source>
        <dbReference type="Proteomes" id="UP000616499"/>
    </source>
</evidence>
<dbReference type="Pfam" id="PF03466">
    <property type="entry name" value="LysR_substrate"/>
    <property type="match status" value="1"/>
</dbReference>
<comment type="similarity">
    <text evidence="1">Belongs to the LysR transcriptional regulatory family.</text>
</comment>
<evidence type="ECO:0000256" key="4">
    <source>
        <dbReference type="ARBA" id="ARBA00023163"/>
    </source>
</evidence>
<dbReference type="SUPFAM" id="SSF46785">
    <property type="entry name" value="Winged helix' DNA-binding domain"/>
    <property type="match status" value="1"/>
</dbReference>
<dbReference type="InterPro" id="IPR000847">
    <property type="entry name" value="LysR_HTH_N"/>
</dbReference>
<dbReference type="PANTHER" id="PTHR30537">
    <property type="entry name" value="HTH-TYPE TRANSCRIPTIONAL REGULATOR"/>
    <property type="match status" value="1"/>
</dbReference>
<evidence type="ECO:0000256" key="3">
    <source>
        <dbReference type="ARBA" id="ARBA00023125"/>
    </source>
</evidence>
<accession>A0ABQ2H481</accession>
<evidence type="ECO:0000256" key="1">
    <source>
        <dbReference type="ARBA" id="ARBA00009437"/>
    </source>
</evidence>
<dbReference type="Pfam" id="PF00126">
    <property type="entry name" value="HTH_1"/>
    <property type="match status" value="1"/>
</dbReference>
<gene>
    <name evidence="6" type="ORF">GCM10009425_45110</name>
</gene>
<dbReference type="Gene3D" id="3.40.190.290">
    <property type="match status" value="1"/>
</dbReference>
<protein>
    <submittedName>
        <fullName evidence="6">LysR family transcriptional regulator</fullName>
    </submittedName>
</protein>
<dbReference type="Gene3D" id="1.10.10.10">
    <property type="entry name" value="Winged helix-like DNA-binding domain superfamily/Winged helix DNA-binding domain"/>
    <property type="match status" value="1"/>
</dbReference>
<keyword evidence="2" id="KW-0805">Transcription regulation</keyword>
<dbReference type="InterPro" id="IPR036390">
    <property type="entry name" value="WH_DNA-bd_sf"/>
</dbReference>
<keyword evidence="4" id="KW-0804">Transcription</keyword>
<dbReference type="InterPro" id="IPR005119">
    <property type="entry name" value="LysR_subst-bd"/>
</dbReference>
<name>A0ABQ2H481_9PSED</name>
<dbReference type="PANTHER" id="PTHR30537:SF72">
    <property type="entry name" value="LYSR FAMILY TRANSCRIPTIONAL REGULATOR"/>
    <property type="match status" value="1"/>
</dbReference>
<keyword evidence="7" id="KW-1185">Reference proteome</keyword>
<evidence type="ECO:0000256" key="2">
    <source>
        <dbReference type="ARBA" id="ARBA00023015"/>
    </source>
</evidence>
<evidence type="ECO:0000259" key="5">
    <source>
        <dbReference type="PROSITE" id="PS50931"/>
    </source>
</evidence>
<keyword evidence="3" id="KW-0238">DNA-binding</keyword>
<feature type="domain" description="HTH lysR-type" evidence="5">
    <location>
        <begin position="1"/>
        <end position="59"/>
    </location>
</feature>
<dbReference type="RefSeq" id="WP_188868415.1">
    <property type="nucleotide sequence ID" value="NZ_BMNW01000016.1"/>
</dbReference>
<dbReference type="InterPro" id="IPR058163">
    <property type="entry name" value="LysR-type_TF_proteobact-type"/>
</dbReference>
<dbReference type="CDD" id="cd08476">
    <property type="entry name" value="PBP2_CrgA_like_7"/>
    <property type="match status" value="1"/>
</dbReference>
<organism evidence="6 7">
    <name type="scientific">Pseudomonas asuensis</name>
    <dbReference type="NCBI Taxonomy" id="1825787"/>
    <lineage>
        <taxon>Bacteria</taxon>
        <taxon>Pseudomonadati</taxon>
        <taxon>Pseudomonadota</taxon>
        <taxon>Gammaproteobacteria</taxon>
        <taxon>Pseudomonadales</taxon>
        <taxon>Pseudomonadaceae</taxon>
        <taxon>Pseudomonas</taxon>
    </lineage>
</organism>
<proteinExistence type="inferred from homology"/>
<dbReference type="PRINTS" id="PR00039">
    <property type="entry name" value="HTHLYSR"/>
</dbReference>
<reference evidence="7" key="1">
    <citation type="journal article" date="2019" name="Int. J. Syst. Evol. Microbiol.">
        <title>The Global Catalogue of Microorganisms (GCM) 10K type strain sequencing project: providing services to taxonomists for standard genome sequencing and annotation.</title>
        <authorList>
            <consortium name="The Broad Institute Genomics Platform"/>
            <consortium name="The Broad Institute Genome Sequencing Center for Infectious Disease"/>
            <person name="Wu L."/>
            <person name="Ma J."/>
        </authorList>
    </citation>
    <scope>NUCLEOTIDE SEQUENCE [LARGE SCALE GENOMIC DNA]</scope>
    <source>
        <strain evidence="7">JCM 13501</strain>
    </source>
</reference>
<dbReference type="EMBL" id="BMNW01000016">
    <property type="protein sequence ID" value="GGM29506.1"/>
    <property type="molecule type" value="Genomic_DNA"/>
</dbReference>
<comment type="caution">
    <text evidence="6">The sequence shown here is derived from an EMBL/GenBank/DDBJ whole genome shotgun (WGS) entry which is preliminary data.</text>
</comment>
<dbReference type="InterPro" id="IPR036388">
    <property type="entry name" value="WH-like_DNA-bd_sf"/>
</dbReference>
<sequence length="295" mass="33259">MENLNGIAVFVQVAETRSFTRAGKHLELSSSAVGKSIARLEEQLGARLFHRSTRSITLTQEGVMFLERCRRILAELEAAELELSQTHKAPRGRLRISLPLVSGLVMPVLIRFMKTYPEVELDVDFTDRLVDIIEEGFDAVIRTGEPSDSRLMSRRLGTYHLQLVGSPAYFAERGIPHEPRDLEGHVCLQHRFPSTGRFEPWPIRQSDQTTPLLSQTIVFNTSEVLVDVARAGLGIACLPDFMVRESLERGELVSVLDDHIEHTGCFNILWPSSRHMAPKLRVFIDFVSEHLLPAP</sequence>
<dbReference type="SUPFAM" id="SSF53850">
    <property type="entry name" value="Periplasmic binding protein-like II"/>
    <property type="match status" value="1"/>
</dbReference>
<dbReference type="Proteomes" id="UP000616499">
    <property type="component" value="Unassembled WGS sequence"/>
</dbReference>
<dbReference type="PROSITE" id="PS50931">
    <property type="entry name" value="HTH_LYSR"/>
    <property type="match status" value="1"/>
</dbReference>